<gene>
    <name evidence="1" type="ORF">YC6258_05512</name>
</gene>
<dbReference type="KEGG" id="gsn:YC6258_05512"/>
<evidence type="ECO:0000313" key="2">
    <source>
        <dbReference type="Proteomes" id="UP000032266"/>
    </source>
</evidence>
<proteinExistence type="predicted"/>
<sequence length="37" mass="4347">MIKISAREGYNNRGNTDVHSLPPYFGIFMLFSAQREW</sequence>
<organism evidence="1 2">
    <name type="scientific">Gynuella sunshinyii YC6258</name>
    <dbReference type="NCBI Taxonomy" id="1445510"/>
    <lineage>
        <taxon>Bacteria</taxon>
        <taxon>Pseudomonadati</taxon>
        <taxon>Pseudomonadota</taxon>
        <taxon>Gammaproteobacteria</taxon>
        <taxon>Oceanospirillales</taxon>
        <taxon>Saccharospirillaceae</taxon>
        <taxon>Gynuella</taxon>
    </lineage>
</organism>
<dbReference type="Proteomes" id="UP000032266">
    <property type="component" value="Chromosome"/>
</dbReference>
<dbReference type="EMBL" id="CP007142">
    <property type="protein sequence ID" value="AJQ97541.1"/>
    <property type="molecule type" value="Genomic_DNA"/>
</dbReference>
<dbReference type="HOGENOM" id="CLU_3344257_0_0_6"/>
<reference evidence="1 2" key="1">
    <citation type="submission" date="2014-01" db="EMBL/GenBank/DDBJ databases">
        <title>Full genme sequencing of cellulolytic bacterium Gynuella sunshinyii YC6258T gen. nov., sp. nov.</title>
        <authorList>
            <person name="Khan H."/>
            <person name="Chung E.J."/>
            <person name="Chung Y.R."/>
        </authorList>
    </citation>
    <scope>NUCLEOTIDE SEQUENCE [LARGE SCALE GENOMIC DNA]</scope>
    <source>
        <strain evidence="1 2">YC6258</strain>
    </source>
</reference>
<protein>
    <submittedName>
        <fullName evidence="1">Uncharacterized protein</fullName>
    </submittedName>
</protein>
<dbReference type="AlphaFoldDB" id="A0A0C5VTN1"/>
<keyword evidence="2" id="KW-1185">Reference proteome</keyword>
<name>A0A0C5VTN1_9GAMM</name>
<evidence type="ECO:0000313" key="1">
    <source>
        <dbReference type="EMBL" id="AJQ97541.1"/>
    </source>
</evidence>
<accession>A0A0C5VTN1</accession>